<dbReference type="SUPFAM" id="SSF52440">
    <property type="entry name" value="PreATP-grasp domain"/>
    <property type="match status" value="1"/>
</dbReference>
<feature type="domain" description="ATP-grasp" evidence="13">
    <location>
        <begin position="110"/>
        <end position="319"/>
    </location>
</feature>
<evidence type="ECO:0000259" key="13">
    <source>
        <dbReference type="PROSITE" id="PS50975"/>
    </source>
</evidence>
<comment type="similarity">
    <text evidence="8 11">Belongs to the GARS family.</text>
</comment>
<comment type="pathway">
    <text evidence="2 11">Purine metabolism; IMP biosynthesis via de novo pathway; N(1)-(5-phospho-D-ribosyl)glycinamide from 5-phospho-alpha-D-ribose 1-diphosphate: step 2/2.</text>
</comment>
<dbReference type="Gene3D" id="3.30.470.20">
    <property type="entry name" value="ATP-grasp fold, B domain"/>
    <property type="match status" value="1"/>
</dbReference>
<gene>
    <name evidence="11 14" type="primary">purD</name>
    <name evidence="14" type="ORF">VLY81_01675</name>
</gene>
<evidence type="ECO:0000313" key="15">
    <source>
        <dbReference type="Proteomes" id="UP001333102"/>
    </source>
</evidence>
<proteinExistence type="inferred from homology"/>
<sequence>MSEPSALVIGSGGREHALAWALERSGRFGRVYVAPGNAGTPDRVPVDLVEPGAARALVDFARDRGVGLVVVGPEAPLAAGLADRLREAGLHVAGPSRGAARIESSKAFAKQLMERAGVPTAPFRLFADPQRALAYVRRLEEPVVIKADGLAGGKGVVVCDSPRLAAEAVEALMVRRVLGDAGRVVVVERRLTGRELSVMVVTDGERCVALPPARDYKRLLDGDRGPNTGGMGSVAPVDVEAEAGLSLEAILERIVHPTLRALAAGGTPFRGVLYAGLMLTEQGPAVLEFNCRPGDPETQAQLPLVDPSRLADALMAAAGVPGYGLPDDPRWLWRPSGPTERAPGHAVCVVLASAGYPERPRTGDVIEQGLRDDETTLVFHAATRLGPDGRLETAGGRVLDVVGLGRDREEARQRAYAAAAAIRFEGMQCRTDIGR</sequence>
<evidence type="ECO:0000256" key="8">
    <source>
        <dbReference type="ARBA" id="ARBA00038345"/>
    </source>
</evidence>
<evidence type="ECO:0000256" key="3">
    <source>
        <dbReference type="ARBA" id="ARBA00013255"/>
    </source>
</evidence>
<keyword evidence="4 11" id="KW-0436">Ligase</keyword>
<dbReference type="PANTHER" id="PTHR43472:SF1">
    <property type="entry name" value="PHOSPHORIBOSYLAMINE--GLYCINE LIGASE, CHLOROPLASTIC"/>
    <property type="match status" value="1"/>
</dbReference>
<evidence type="ECO:0000256" key="5">
    <source>
        <dbReference type="ARBA" id="ARBA00022741"/>
    </source>
</evidence>
<keyword evidence="7 12" id="KW-0067">ATP-binding</keyword>
<comment type="cofactor">
    <cofactor evidence="1">
        <name>Mn(2+)</name>
        <dbReference type="ChEBI" id="CHEBI:29035"/>
    </cofactor>
</comment>
<evidence type="ECO:0000256" key="9">
    <source>
        <dbReference type="ARBA" id="ARBA00042242"/>
    </source>
</evidence>
<evidence type="ECO:0000256" key="2">
    <source>
        <dbReference type="ARBA" id="ARBA00005174"/>
    </source>
</evidence>
<dbReference type="HAMAP" id="MF_00138">
    <property type="entry name" value="GARS"/>
    <property type="match status" value="1"/>
</dbReference>
<dbReference type="GO" id="GO:0004637">
    <property type="term" value="F:phosphoribosylamine-glycine ligase activity"/>
    <property type="evidence" value="ECO:0007669"/>
    <property type="project" value="UniProtKB-EC"/>
</dbReference>
<dbReference type="Pfam" id="PF01071">
    <property type="entry name" value="GARS_A"/>
    <property type="match status" value="1"/>
</dbReference>
<evidence type="ECO:0000256" key="1">
    <source>
        <dbReference type="ARBA" id="ARBA00001936"/>
    </source>
</evidence>
<keyword evidence="15" id="KW-1185">Reference proteome</keyword>
<keyword evidence="6 11" id="KW-0658">Purine biosynthesis</keyword>
<dbReference type="Gene3D" id="3.90.600.10">
    <property type="entry name" value="Phosphoribosylglycinamide synthetase, C-terminal domain"/>
    <property type="match status" value="1"/>
</dbReference>
<evidence type="ECO:0000256" key="12">
    <source>
        <dbReference type="PROSITE-ProRule" id="PRU00409"/>
    </source>
</evidence>
<reference evidence="15" key="1">
    <citation type="submission" date="2023-12" db="EMBL/GenBank/DDBJ databases">
        <title>Novel isolates from deep terrestrial aquifers shed light on the physiology and ecology of the class Limnochordia.</title>
        <authorList>
            <person name="Karnachuk O.V."/>
            <person name="Lukina A.P."/>
            <person name="Avakyan M.R."/>
            <person name="Kadnikov V."/>
            <person name="Begmatov S."/>
            <person name="Beletsky A.V."/>
            <person name="Mardanov A.V."/>
            <person name="Ravin N.V."/>
        </authorList>
    </citation>
    <scope>NUCLEOTIDE SEQUENCE [LARGE SCALE GENOMIC DNA]</scope>
    <source>
        <strain evidence="15">LN</strain>
    </source>
</reference>
<dbReference type="EC" id="6.3.4.13" evidence="3 11"/>
<evidence type="ECO:0000256" key="6">
    <source>
        <dbReference type="ARBA" id="ARBA00022755"/>
    </source>
</evidence>
<dbReference type="InterPro" id="IPR037123">
    <property type="entry name" value="PRibGlycinamide_synth_C_sf"/>
</dbReference>
<dbReference type="InterPro" id="IPR011054">
    <property type="entry name" value="Rudment_hybrid_motif"/>
</dbReference>
<dbReference type="RefSeq" id="WP_324669296.1">
    <property type="nucleotide sequence ID" value="NZ_CP141614.1"/>
</dbReference>
<dbReference type="InterPro" id="IPR020562">
    <property type="entry name" value="PRibGlycinamide_synth_N"/>
</dbReference>
<dbReference type="InterPro" id="IPR020561">
    <property type="entry name" value="PRibGlycinamid_synth_ATP-grasp"/>
</dbReference>
<dbReference type="Pfam" id="PF02843">
    <property type="entry name" value="GARS_C"/>
    <property type="match status" value="1"/>
</dbReference>
<evidence type="ECO:0000256" key="4">
    <source>
        <dbReference type="ARBA" id="ARBA00022598"/>
    </source>
</evidence>
<evidence type="ECO:0000313" key="14">
    <source>
        <dbReference type="EMBL" id="WRP14909.1"/>
    </source>
</evidence>
<dbReference type="InterPro" id="IPR020560">
    <property type="entry name" value="PRibGlycinamide_synth_C-dom"/>
</dbReference>
<dbReference type="Gene3D" id="3.40.50.20">
    <property type="match status" value="1"/>
</dbReference>
<organism evidence="14 15">
    <name type="scientific">Geochorda subterranea</name>
    <dbReference type="NCBI Taxonomy" id="3109564"/>
    <lineage>
        <taxon>Bacteria</taxon>
        <taxon>Bacillati</taxon>
        <taxon>Bacillota</taxon>
        <taxon>Limnochordia</taxon>
        <taxon>Limnochordales</taxon>
        <taxon>Geochordaceae</taxon>
        <taxon>Geochorda</taxon>
    </lineage>
</organism>
<dbReference type="InterPro" id="IPR011761">
    <property type="entry name" value="ATP-grasp"/>
</dbReference>
<evidence type="ECO:0000256" key="10">
    <source>
        <dbReference type="ARBA" id="ARBA00042864"/>
    </source>
</evidence>
<accession>A0ABZ1BQC4</accession>
<dbReference type="EMBL" id="CP141614">
    <property type="protein sequence ID" value="WRP14909.1"/>
    <property type="molecule type" value="Genomic_DNA"/>
</dbReference>
<dbReference type="SMART" id="SM01210">
    <property type="entry name" value="GARS_C"/>
    <property type="match status" value="1"/>
</dbReference>
<dbReference type="InterPro" id="IPR000115">
    <property type="entry name" value="PRibGlycinamide_synth"/>
</dbReference>
<comment type="catalytic activity">
    <reaction evidence="11">
        <text>5-phospho-beta-D-ribosylamine + glycine + ATP = N(1)-(5-phospho-beta-D-ribosyl)glycinamide + ADP + phosphate + H(+)</text>
        <dbReference type="Rhea" id="RHEA:17453"/>
        <dbReference type="ChEBI" id="CHEBI:15378"/>
        <dbReference type="ChEBI" id="CHEBI:30616"/>
        <dbReference type="ChEBI" id="CHEBI:43474"/>
        <dbReference type="ChEBI" id="CHEBI:57305"/>
        <dbReference type="ChEBI" id="CHEBI:58681"/>
        <dbReference type="ChEBI" id="CHEBI:143788"/>
        <dbReference type="ChEBI" id="CHEBI:456216"/>
        <dbReference type="EC" id="6.3.4.13"/>
    </reaction>
</comment>
<protein>
    <recommendedName>
        <fullName evidence="3 11">Phosphoribosylamine--glycine ligase</fullName>
        <ecNumber evidence="3 11">6.3.4.13</ecNumber>
    </recommendedName>
    <alternativeName>
        <fullName evidence="11">GARS</fullName>
    </alternativeName>
    <alternativeName>
        <fullName evidence="9 11">Glycinamide ribonucleotide synthetase</fullName>
    </alternativeName>
    <alternativeName>
        <fullName evidence="10 11">Phosphoribosylglycinamide synthetase</fullName>
    </alternativeName>
</protein>
<dbReference type="SUPFAM" id="SSF51246">
    <property type="entry name" value="Rudiment single hybrid motif"/>
    <property type="match status" value="1"/>
</dbReference>
<dbReference type="Gene3D" id="3.30.1490.20">
    <property type="entry name" value="ATP-grasp fold, A domain"/>
    <property type="match status" value="1"/>
</dbReference>
<dbReference type="InterPro" id="IPR016185">
    <property type="entry name" value="PreATP-grasp_dom_sf"/>
</dbReference>
<dbReference type="PROSITE" id="PS50975">
    <property type="entry name" value="ATP_GRASP"/>
    <property type="match status" value="1"/>
</dbReference>
<dbReference type="Pfam" id="PF02844">
    <property type="entry name" value="GARS_N"/>
    <property type="match status" value="1"/>
</dbReference>
<dbReference type="InterPro" id="IPR013815">
    <property type="entry name" value="ATP_grasp_subdomain_1"/>
</dbReference>
<evidence type="ECO:0000256" key="11">
    <source>
        <dbReference type="HAMAP-Rule" id="MF_00138"/>
    </source>
</evidence>
<dbReference type="SMART" id="SM01209">
    <property type="entry name" value="GARS_A"/>
    <property type="match status" value="1"/>
</dbReference>
<name>A0ABZ1BQC4_9FIRM</name>
<dbReference type="SUPFAM" id="SSF56059">
    <property type="entry name" value="Glutathione synthetase ATP-binding domain-like"/>
    <property type="match status" value="1"/>
</dbReference>
<dbReference type="NCBIfam" id="TIGR00877">
    <property type="entry name" value="purD"/>
    <property type="match status" value="1"/>
</dbReference>
<dbReference type="PANTHER" id="PTHR43472">
    <property type="entry name" value="PHOSPHORIBOSYLAMINE--GLYCINE LIGASE"/>
    <property type="match status" value="1"/>
</dbReference>
<evidence type="ECO:0000256" key="7">
    <source>
        <dbReference type="ARBA" id="ARBA00022840"/>
    </source>
</evidence>
<dbReference type="Proteomes" id="UP001333102">
    <property type="component" value="Chromosome"/>
</dbReference>
<keyword evidence="5 12" id="KW-0547">Nucleotide-binding</keyword>